<comment type="caution">
    <text evidence="1">The sequence shown here is derived from an EMBL/GenBank/DDBJ whole genome shotgun (WGS) entry which is preliminary data.</text>
</comment>
<dbReference type="OrthoDB" id="1916282at2759"/>
<keyword evidence="2" id="KW-1185">Reference proteome</keyword>
<protein>
    <submittedName>
        <fullName evidence="1">Uncharacterized protein</fullName>
    </submittedName>
</protein>
<dbReference type="PANTHER" id="PTHR33148">
    <property type="entry name" value="PLASTID MOVEMENT IMPAIRED PROTEIN-RELATED"/>
    <property type="match status" value="1"/>
</dbReference>
<sequence length="217" mass="24009">MGNCSFKGVTTEFQNTIRLLTDYGGIIELKGPKLAKDVLHEFPGYGIFREGHASSSPLSNQEYLIGGAFYYLLPLQQVPPSWDTNYTADGVNGQFFNNKEVVVKKKVDHQEWIGGHHDGTESPKMSTSTATDIVEDLANGPALEVLPRQGDGVWKVKLVINTKQLGEILSEEVNTEALIERMRMAAISSDSLTPRRSKSYWGVGWKPAISSVFKVPH</sequence>
<dbReference type="Pfam" id="PF14009">
    <property type="entry name" value="PADRE"/>
    <property type="match status" value="1"/>
</dbReference>
<dbReference type="EMBL" id="JAKUCV010005312">
    <property type="protein sequence ID" value="KAJ4831679.1"/>
    <property type="molecule type" value="Genomic_DNA"/>
</dbReference>
<name>A0A9Q0FHQ6_9ROSI</name>
<accession>A0A9Q0FHQ6</accession>
<reference evidence="1" key="2">
    <citation type="journal article" date="2023" name="Plants (Basel)">
        <title>Annotation of the Turnera subulata (Passifloraceae) Draft Genome Reveals the S-Locus Evolved after the Divergence of Turneroideae from Passifloroideae in a Stepwise Manner.</title>
        <authorList>
            <person name="Henning P.M."/>
            <person name="Roalson E.H."/>
            <person name="Mir W."/>
            <person name="McCubbin A.G."/>
            <person name="Shore J.S."/>
        </authorList>
    </citation>
    <scope>NUCLEOTIDE SEQUENCE</scope>
    <source>
        <strain evidence="1">F60SS</strain>
    </source>
</reference>
<dbReference type="PANTHER" id="PTHR33148:SF33">
    <property type="entry name" value="DUF4228 DOMAIN PROTEIN"/>
    <property type="match status" value="1"/>
</dbReference>
<dbReference type="InterPro" id="IPR025322">
    <property type="entry name" value="PADRE_dom"/>
</dbReference>
<dbReference type="AlphaFoldDB" id="A0A9Q0FHQ6"/>
<proteinExistence type="predicted"/>
<organism evidence="1 2">
    <name type="scientific">Turnera subulata</name>
    <dbReference type="NCBI Taxonomy" id="218843"/>
    <lineage>
        <taxon>Eukaryota</taxon>
        <taxon>Viridiplantae</taxon>
        <taxon>Streptophyta</taxon>
        <taxon>Embryophyta</taxon>
        <taxon>Tracheophyta</taxon>
        <taxon>Spermatophyta</taxon>
        <taxon>Magnoliopsida</taxon>
        <taxon>eudicotyledons</taxon>
        <taxon>Gunneridae</taxon>
        <taxon>Pentapetalae</taxon>
        <taxon>rosids</taxon>
        <taxon>fabids</taxon>
        <taxon>Malpighiales</taxon>
        <taxon>Passifloraceae</taxon>
        <taxon>Turnera</taxon>
    </lineage>
</organism>
<evidence type="ECO:0000313" key="2">
    <source>
        <dbReference type="Proteomes" id="UP001141552"/>
    </source>
</evidence>
<gene>
    <name evidence="1" type="ORF">Tsubulata_051590</name>
</gene>
<evidence type="ECO:0000313" key="1">
    <source>
        <dbReference type="EMBL" id="KAJ4831679.1"/>
    </source>
</evidence>
<reference evidence="1" key="1">
    <citation type="submission" date="2022-02" db="EMBL/GenBank/DDBJ databases">
        <authorList>
            <person name="Henning P.M."/>
            <person name="McCubbin A.G."/>
            <person name="Shore J.S."/>
        </authorList>
    </citation>
    <scope>NUCLEOTIDE SEQUENCE</scope>
    <source>
        <strain evidence="1">F60SS</strain>
        <tissue evidence="1">Leaves</tissue>
    </source>
</reference>
<dbReference type="Proteomes" id="UP001141552">
    <property type="component" value="Unassembled WGS sequence"/>
</dbReference>